<dbReference type="GO" id="GO:0045252">
    <property type="term" value="C:oxoglutarate dehydrogenase complex"/>
    <property type="evidence" value="ECO:0007669"/>
    <property type="project" value="TreeGrafter"/>
</dbReference>
<evidence type="ECO:0000256" key="10">
    <source>
        <dbReference type="ARBA" id="ARBA00023052"/>
    </source>
</evidence>
<dbReference type="GO" id="GO:0030976">
    <property type="term" value="F:thiamine pyrophosphate binding"/>
    <property type="evidence" value="ECO:0007669"/>
    <property type="project" value="InterPro"/>
</dbReference>
<comment type="cofactor">
    <cofactor evidence="2">
        <name>thiamine diphosphate</name>
        <dbReference type="ChEBI" id="CHEBI:58937"/>
    </cofactor>
</comment>
<keyword evidence="18" id="KW-1185">Reference proteome</keyword>
<evidence type="ECO:0000256" key="9">
    <source>
        <dbReference type="ARBA" id="ARBA00023002"/>
    </source>
</evidence>
<dbReference type="GO" id="GO:0046872">
    <property type="term" value="F:metal ion binding"/>
    <property type="evidence" value="ECO:0007669"/>
    <property type="project" value="UniProtKB-KW"/>
</dbReference>
<dbReference type="PANTHER" id="PTHR23152:SF4">
    <property type="entry name" value="2-OXOADIPATE DEHYDROGENASE COMPLEX COMPONENT E1"/>
    <property type="match status" value="1"/>
</dbReference>
<keyword evidence="7" id="KW-0460">Magnesium</keyword>
<evidence type="ECO:0000256" key="1">
    <source>
        <dbReference type="ARBA" id="ARBA00001946"/>
    </source>
</evidence>
<evidence type="ECO:0000256" key="5">
    <source>
        <dbReference type="ARBA" id="ARBA00012280"/>
    </source>
</evidence>
<keyword evidence="6" id="KW-0479">Metal-binding</keyword>
<dbReference type="EC" id="1.2.4.2" evidence="5"/>
<comment type="cofactor">
    <cofactor evidence="1">
        <name>Mg(2+)</name>
        <dbReference type="ChEBI" id="CHEBI:18420"/>
    </cofactor>
</comment>
<evidence type="ECO:0000259" key="16">
    <source>
        <dbReference type="Pfam" id="PF16078"/>
    </source>
</evidence>
<protein>
    <recommendedName>
        <fullName evidence="13">2-oxoglutarate dehydrogenase, mitochondrial</fullName>
        <ecNumber evidence="5">1.2.4.2</ecNumber>
    </recommendedName>
    <alternativeName>
        <fullName evidence="14">2-oxoglutarate dehydrogenase complex component E1</fullName>
    </alternativeName>
</protein>
<keyword evidence="11" id="KW-0496">Mitochondrion</keyword>
<comment type="function">
    <text evidence="12">The 2-oxoglutarate dehydrogenase complex catalyzes the overall conversion of 2-oxoglutarate to succinyl-CoA and CO(2). It contains multiple copies of three enzymatic components: 2-oxoglutarate dehydrogenase (E1), dihydrolipoamide succinyltransferase (E2) and lipoamide dehydrogenase (E3).</text>
</comment>
<evidence type="ECO:0000256" key="11">
    <source>
        <dbReference type="ARBA" id="ARBA00023128"/>
    </source>
</evidence>
<evidence type="ECO:0000256" key="14">
    <source>
        <dbReference type="ARBA" id="ARBA00042984"/>
    </source>
</evidence>
<dbReference type="Proteomes" id="UP000022910">
    <property type="component" value="Unassembled WGS sequence"/>
</dbReference>
<evidence type="ECO:0000313" key="17">
    <source>
        <dbReference type="EMBL" id="EXX76070.1"/>
    </source>
</evidence>
<dbReference type="GO" id="GO:0006099">
    <property type="term" value="P:tricarboxylic acid cycle"/>
    <property type="evidence" value="ECO:0007669"/>
    <property type="project" value="TreeGrafter"/>
</dbReference>
<accession>A0A015K950</accession>
<sequence>MYLTIWSRTLRHISYLNSNAVLYRDTFSIKSRYLIIHSLGAIRNKATAVNSSQPQDSVSQNGFSQRNATNYIEGIYEAWLRDPSSVHLSWQIYFKNMESNMKTYRPSPTIVPLTGLTTSLSPSTSQYDDHMKVQLLVRAYQVRGHHIAKLDPDLSDTIPKELDPRYYGFTEKDLDEKFSLGPGILPAFAETEKKKTLREIVDTCKTIYCSTIGIEYTHISDRVQYDWICSKIEIPKQYDYTLEEKRTILDRLIWSDSFERFVSTKYPNERRFGLEGCERYQE</sequence>
<dbReference type="InterPro" id="IPR029061">
    <property type="entry name" value="THDP-binding"/>
</dbReference>
<evidence type="ECO:0000313" key="18">
    <source>
        <dbReference type="Proteomes" id="UP000022910"/>
    </source>
</evidence>
<dbReference type="AlphaFoldDB" id="A0A015K950"/>
<dbReference type="EMBL" id="JEMT01012323">
    <property type="protein sequence ID" value="EXX76070.1"/>
    <property type="molecule type" value="Genomic_DNA"/>
</dbReference>
<dbReference type="PANTHER" id="PTHR23152">
    <property type="entry name" value="2-OXOGLUTARATE DEHYDROGENASE"/>
    <property type="match status" value="1"/>
</dbReference>
<comment type="similarity">
    <text evidence="4">Belongs to the alpha-ketoglutarate dehydrogenase family.</text>
</comment>
<dbReference type="OrthoDB" id="413077at2759"/>
<evidence type="ECO:0000256" key="3">
    <source>
        <dbReference type="ARBA" id="ARBA00004305"/>
    </source>
</evidence>
<evidence type="ECO:0000256" key="15">
    <source>
        <dbReference type="ARBA" id="ARBA00051911"/>
    </source>
</evidence>
<dbReference type="HOGENOM" id="CLU_987470_0_0_1"/>
<keyword evidence="8" id="KW-0809">Transit peptide</keyword>
<evidence type="ECO:0000256" key="4">
    <source>
        <dbReference type="ARBA" id="ARBA00006936"/>
    </source>
</evidence>
<comment type="subcellular location">
    <subcellularLocation>
        <location evidence="3">Mitochondrion matrix</location>
    </subcellularLocation>
</comment>
<dbReference type="OMA" id="WICSKIE"/>
<evidence type="ECO:0000256" key="2">
    <source>
        <dbReference type="ARBA" id="ARBA00001964"/>
    </source>
</evidence>
<organism evidence="17 18">
    <name type="scientific">Rhizophagus irregularis (strain DAOM 197198w)</name>
    <name type="common">Glomus intraradices</name>
    <dbReference type="NCBI Taxonomy" id="1432141"/>
    <lineage>
        <taxon>Eukaryota</taxon>
        <taxon>Fungi</taxon>
        <taxon>Fungi incertae sedis</taxon>
        <taxon>Mucoromycota</taxon>
        <taxon>Glomeromycotina</taxon>
        <taxon>Glomeromycetes</taxon>
        <taxon>Glomerales</taxon>
        <taxon>Glomeraceae</taxon>
        <taxon>Rhizophagus</taxon>
    </lineage>
</organism>
<evidence type="ECO:0000256" key="12">
    <source>
        <dbReference type="ARBA" id="ARBA00037426"/>
    </source>
</evidence>
<reference evidence="17 18" key="1">
    <citation type="submission" date="2014-02" db="EMBL/GenBank/DDBJ databases">
        <title>Single nucleus genome sequencing reveals high similarity among nuclei of an endomycorrhizal fungus.</title>
        <authorList>
            <person name="Lin K."/>
            <person name="Geurts R."/>
            <person name="Zhang Z."/>
            <person name="Limpens E."/>
            <person name="Saunders D.G."/>
            <person name="Mu D."/>
            <person name="Pang E."/>
            <person name="Cao H."/>
            <person name="Cha H."/>
            <person name="Lin T."/>
            <person name="Zhou Q."/>
            <person name="Shang Y."/>
            <person name="Li Y."/>
            <person name="Ivanov S."/>
            <person name="Sharma T."/>
            <person name="Velzen R.V."/>
            <person name="Ruijter N.D."/>
            <person name="Aanen D.K."/>
            <person name="Win J."/>
            <person name="Kamoun S."/>
            <person name="Bisseling T."/>
            <person name="Huang S."/>
        </authorList>
    </citation>
    <scope>NUCLEOTIDE SEQUENCE [LARGE SCALE GENOMIC DNA]</scope>
    <source>
        <strain evidence="18">DAOM197198w</strain>
    </source>
</reference>
<dbReference type="SUPFAM" id="SSF52518">
    <property type="entry name" value="Thiamin diphosphate-binding fold (THDP-binding)"/>
    <property type="match status" value="1"/>
</dbReference>
<proteinExistence type="inferred from homology"/>
<dbReference type="InterPro" id="IPR011603">
    <property type="entry name" value="2oxoglutarate_DH_E1"/>
</dbReference>
<evidence type="ECO:0000256" key="13">
    <source>
        <dbReference type="ARBA" id="ARBA00040267"/>
    </source>
</evidence>
<evidence type="ECO:0000256" key="7">
    <source>
        <dbReference type="ARBA" id="ARBA00022842"/>
    </source>
</evidence>
<comment type="catalytic activity">
    <reaction evidence="15">
        <text>N(6)-[(R)-lipoyl]-L-lysyl-[protein] + 2-oxoglutarate + H(+) = N(6)-[(R)-S(8)-succinyldihydrolipoyl]-L-lysyl-[protein] + CO2</text>
        <dbReference type="Rhea" id="RHEA:12188"/>
        <dbReference type="Rhea" id="RHEA-COMP:10474"/>
        <dbReference type="Rhea" id="RHEA-COMP:20092"/>
        <dbReference type="ChEBI" id="CHEBI:15378"/>
        <dbReference type="ChEBI" id="CHEBI:16526"/>
        <dbReference type="ChEBI" id="CHEBI:16810"/>
        <dbReference type="ChEBI" id="CHEBI:83099"/>
        <dbReference type="ChEBI" id="CHEBI:83120"/>
        <dbReference type="EC" id="1.2.4.2"/>
    </reaction>
</comment>
<keyword evidence="9" id="KW-0560">Oxidoreductase</keyword>
<dbReference type="GO" id="GO:0005759">
    <property type="term" value="C:mitochondrial matrix"/>
    <property type="evidence" value="ECO:0007669"/>
    <property type="project" value="UniProtKB-SubCell"/>
</dbReference>
<feature type="domain" description="2-oxoglutarate dehydrogenase E1 component N-terminal" evidence="16">
    <location>
        <begin position="63"/>
        <end position="99"/>
    </location>
</feature>
<dbReference type="InterPro" id="IPR032106">
    <property type="entry name" value="2-oxogl_dehyd_N"/>
</dbReference>
<dbReference type="STRING" id="1432141.A0A015K950"/>
<evidence type="ECO:0000256" key="8">
    <source>
        <dbReference type="ARBA" id="ARBA00022946"/>
    </source>
</evidence>
<name>A0A015K950_RHIIW</name>
<comment type="caution">
    <text evidence="17">The sequence shown here is derived from an EMBL/GenBank/DDBJ whole genome shotgun (WGS) entry which is preliminary data.</text>
</comment>
<dbReference type="FunFam" id="1.10.287.1150:FF:000002">
    <property type="entry name" value="2-oxoglutarate dehydrogenase E1 component"/>
    <property type="match status" value="1"/>
</dbReference>
<dbReference type="Pfam" id="PF16078">
    <property type="entry name" value="2-oxogl_dehyd_N"/>
    <property type="match status" value="1"/>
</dbReference>
<dbReference type="Gene3D" id="3.40.50.970">
    <property type="match status" value="1"/>
</dbReference>
<gene>
    <name evidence="17" type="ORF">RirG_036500</name>
</gene>
<dbReference type="Gene3D" id="1.10.287.1150">
    <property type="entry name" value="TPP helical domain"/>
    <property type="match status" value="1"/>
</dbReference>
<evidence type="ECO:0000256" key="6">
    <source>
        <dbReference type="ARBA" id="ARBA00022723"/>
    </source>
</evidence>
<keyword evidence="10" id="KW-0786">Thiamine pyrophosphate</keyword>
<dbReference type="GO" id="GO:0004591">
    <property type="term" value="F:oxoglutarate dehydrogenase (succinyl-transferring) activity"/>
    <property type="evidence" value="ECO:0007669"/>
    <property type="project" value="UniProtKB-EC"/>
</dbReference>